<proteinExistence type="predicted"/>
<dbReference type="EMBL" id="GGEC01036486">
    <property type="protein sequence ID" value="MBX16970.1"/>
    <property type="molecule type" value="Transcribed_RNA"/>
</dbReference>
<protein>
    <submittedName>
        <fullName evidence="1">Uncharacterized protein</fullName>
    </submittedName>
</protein>
<organism evidence="1">
    <name type="scientific">Rhizophora mucronata</name>
    <name type="common">Asiatic mangrove</name>
    <dbReference type="NCBI Taxonomy" id="61149"/>
    <lineage>
        <taxon>Eukaryota</taxon>
        <taxon>Viridiplantae</taxon>
        <taxon>Streptophyta</taxon>
        <taxon>Embryophyta</taxon>
        <taxon>Tracheophyta</taxon>
        <taxon>Spermatophyta</taxon>
        <taxon>Magnoliopsida</taxon>
        <taxon>eudicotyledons</taxon>
        <taxon>Gunneridae</taxon>
        <taxon>Pentapetalae</taxon>
        <taxon>rosids</taxon>
        <taxon>fabids</taxon>
        <taxon>Malpighiales</taxon>
        <taxon>Rhizophoraceae</taxon>
        <taxon>Rhizophora</taxon>
    </lineage>
</organism>
<name>A0A2P2LGA5_RHIMU</name>
<dbReference type="AlphaFoldDB" id="A0A2P2LGA5"/>
<evidence type="ECO:0000313" key="1">
    <source>
        <dbReference type="EMBL" id="MBX16970.1"/>
    </source>
</evidence>
<reference evidence="1" key="1">
    <citation type="submission" date="2018-02" db="EMBL/GenBank/DDBJ databases">
        <title>Rhizophora mucronata_Transcriptome.</title>
        <authorList>
            <person name="Meera S.P."/>
            <person name="Sreeshan A."/>
            <person name="Augustine A."/>
        </authorList>
    </citation>
    <scope>NUCLEOTIDE SEQUENCE</scope>
    <source>
        <tissue evidence="1">Leaf</tissue>
    </source>
</reference>
<accession>A0A2P2LGA5</accession>
<sequence>MPARRSSSSSGSKFPIAFVSTSSNGSSASFSRSSLFEFGNPSLANIPCCSKSLKFDCS</sequence>